<dbReference type="KEGG" id="mcl:MCCL_1530"/>
<sequence length="138" mass="15976">MYTPQEVRQILKDYPWMLTTIESELMAQEEKSIGVAQYGIEAIMPKGNGKKLDQVCERVLNSHSDSFIKKLARKVKFIDDNENVIENDKDFYILQLLKRGRTHKEIGMLVRLHQSQVSKRIDGIVEKLSNISKKELNA</sequence>
<accession>B9E7R9</accession>
<dbReference type="AlphaFoldDB" id="B9E7R9"/>
<proteinExistence type="predicted"/>
<dbReference type="EMBL" id="AP009484">
    <property type="protein sequence ID" value="BAH18237.1"/>
    <property type="molecule type" value="Genomic_DNA"/>
</dbReference>
<dbReference type="eggNOG" id="COG3677">
    <property type="taxonomic scope" value="Bacteria"/>
</dbReference>
<evidence type="ECO:0000313" key="1">
    <source>
        <dbReference type="EMBL" id="BAH18237.1"/>
    </source>
</evidence>
<dbReference type="RefSeq" id="WP_012657435.1">
    <property type="nucleotide sequence ID" value="NC_011999.1"/>
</dbReference>
<evidence type="ECO:0000313" key="2">
    <source>
        <dbReference type="Proteomes" id="UP000001383"/>
    </source>
</evidence>
<gene>
    <name evidence="1" type="ordered locus">MCCL_1530</name>
</gene>
<dbReference type="Proteomes" id="UP000001383">
    <property type="component" value="Chromosome"/>
</dbReference>
<dbReference type="OrthoDB" id="8910390at2"/>
<reference evidence="1 2" key="1">
    <citation type="journal article" date="2009" name="J. Bacteriol.">
        <title>Complete genome sequence of Macrococcus caseolyticus strain JCSCS5402, reflecting the ancestral genome of the human-pathogenic staphylococci.</title>
        <authorList>
            <person name="Baba T."/>
            <person name="Kuwahara-Arai K."/>
            <person name="Uchiyama I."/>
            <person name="Takeuchi F."/>
            <person name="Ito T."/>
            <person name="Hiramatsu K."/>
        </authorList>
    </citation>
    <scope>NUCLEOTIDE SEQUENCE [LARGE SCALE GENOMIC DNA]</scope>
    <source>
        <strain evidence="1 2">JCSC5402</strain>
    </source>
</reference>
<protein>
    <submittedName>
        <fullName evidence="1">Uncharacterized protein</fullName>
    </submittedName>
</protein>
<dbReference type="HOGENOM" id="CLU_132681_0_0_9"/>
<name>B9E7R9_MACCJ</name>
<organism evidence="1 2">
    <name type="scientific">Macrococcus caseolyticus (strain JCSC5402)</name>
    <name type="common">Macrococcoides caseolyticum</name>
    <dbReference type="NCBI Taxonomy" id="458233"/>
    <lineage>
        <taxon>Bacteria</taxon>
        <taxon>Bacillati</taxon>
        <taxon>Bacillota</taxon>
        <taxon>Bacilli</taxon>
        <taxon>Bacillales</taxon>
        <taxon>Staphylococcaceae</taxon>
        <taxon>Macrococcoides</taxon>
    </lineage>
</organism>